<evidence type="ECO:0000256" key="1">
    <source>
        <dbReference type="ARBA" id="ARBA00004251"/>
    </source>
</evidence>
<dbReference type="PANTHER" id="PTHR48063:SF112">
    <property type="entry name" value="RECEPTOR LIKE PROTEIN 30-LIKE"/>
    <property type="match status" value="1"/>
</dbReference>
<evidence type="ECO:0000256" key="10">
    <source>
        <dbReference type="ARBA" id="ARBA00023180"/>
    </source>
</evidence>
<dbReference type="InterPro" id="IPR013210">
    <property type="entry name" value="LRR_N_plant-typ"/>
</dbReference>
<evidence type="ECO:0000256" key="7">
    <source>
        <dbReference type="ARBA" id="ARBA00022737"/>
    </source>
</evidence>
<evidence type="ECO:0000259" key="14">
    <source>
        <dbReference type="Pfam" id="PF23598"/>
    </source>
</evidence>
<dbReference type="GeneID" id="113716520"/>
<dbReference type="Pfam" id="PF08263">
    <property type="entry name" value="LRRNT_2"/>
    <property type="match status" value="1"/>
</dbReference>
<evidence type="ECO:0000256" key="2">
    <source>
        <dbReference type="ARBA" id="ARBA00009592"/>
    </source>
</evidence>
<evidence type="ECO:0000313" key="16">
    <source>
        <dbReference type="RefSeq" id="XP_071928230.1"/>
    </source>
</evidence>
<feature type="chain" id="PRO_5045431912" evidence="12">
    <location>
        <begin position="27"/>
        <end position="974"/>
    </location>
</feature>
<evidence type="ECO:0000256" key="9">
    <source>
        <dbReference type="ARBA" id="ARBA00023136"/>
    </source>
</evidence>
<feature type="signal peptide" evidence="12">
    <location>
        <begin position="1"/>
        <end position="26"/>
    </location>
</feature>
<dbReference type="InterPro" id="IPR046956">
    <property type="entry name" value="RLP23-like"/>
</dbReference>
<keyword evidence="7" id="KW-0677">Repeat</keyword>
<dbReference type="SUPFAM" id="SSF52047">
    <property type="entry name" value="RNI-like"/>
    <property type="match status" value="1"/>
</dbReference>
<dbReference type="SMART" id="SM00369">
    <property type="entry name" value="LRR_TYP"/>
    <property type="match status" value="12"/>
</dbReference>
<evidence type="ECO:0000256" key="12">
    <source>
        <dbReference type="SAM" id="SignalP"/>
    </source>
</evidence>
<gene>
    <name evidence="16" type="primary">LOC113716520</name>
</gene>
<evidence type="ECO:0000256" key="3">
    <source>
        <dbReference type="ARBA" id="ARBA00022475"/>
    </source>
</evidence>
<sequence length="974" mass="108232">MEHHLLCASSSLLLLFLFSSILVTNQFTFGSSKQAHNYANVSCIENERQALLLFKHGLIDESNRLSSWIGEGCCSWEGISCHKITGSVLKLDLRNTVPPYSDYDDYLKNQLGGHLSPSLVNLTDLRYLDLSLNYFSGIQVPAFLGLLKNLRYLNLSSAGFGGEIPHRLGNLSHLQYLDLGYSSSSPVSNWLRTKDLGWVAGLSSLKGLVLSQLNLTSTQDGLQSINMLPSLTMLDLDSCGLFIHPHLSHVNFTSLIFLDLSENNFNNYTVPPWLHNLTGLHDFRLGHNNLSDPIHGLFHQMTSLVHLDLSSNRFDVSTLKSLCKASNLTYLDLSFNNVQGSIPSEIGQLINLTYLDLSSNDLQGSIPSEIGQLSKLTNLLLSFNKLNGTIPTNLWQLTKLRDFEVGDNSLTGVLSEDHFAKLRELKSLGLTGNSLALNVSSSWVPPFQLHEIQMRSIIVGPRFPAWLRTQKEVEELDMRNASIADAIPSWFRVLCHNITSVDLSSNSLTGNPLEFKQLKHRPSRYRYRQLSLSSNKFDGSLKSFPLDISGLDLSHNFLTGHIPQLEVGQTVVPALSSLYLNDNRFTGTIPENLCKWESLSELDLSNNLLSGSVPLCLGNLRDLWVLNLANNSLSGQIPSSLGNLRRLDALHLNGNKLVGKLPASMQHLRNLQTLDLGDNGLKDIIPAWIGERLSNLWFLRFQSNNFHGPISDTLCQLSHLRVLNLAHNNLSGFIPRCFNNISAMVSGLHGDGGIDEPERLEDIKGGREVEYYALSLFFVNSVSLSANNLVGEIPDEIMELVQLQVLNLSQNHLTGKIPDKIGNLKQIETLDLSMNALFGAIPESLSDLYSLNSLNLSHNKLSGPIPSGNQLQTLTDPSIYEGNSGLCGKPLPNSCWEHKLPTKNGPIDDEDEGHGESDWSWFYAGIGPGFAVGLLGVLGILLFKKSWRYAYFKFIESACDKIWVKTTRLRRKFR</sequence>
<keyword evidence="4" id="KW-0433">Leucine-rich repeat</keyword>
<proteinExistence type="inferred from homology"/>
<comment type="similarity">
    <text evidence="2">Belongs to the RLP family.</text>
</comment>
<feature type="domain" description="Leucine-rich repeat-containing N-terminal plant-type" evidence="13">
    <location>
        <begin position="45"/>
        <end position="81"/>
    </location>
</feature>
<protein>
    <submittedName>
        <fullName evidence="16">Receptor-like protein EIX2</fullName>
    </submittedName>
</protein>
<dbReference type="Proteomes" id="UP001652660">
    <property type="component" value="Chromosome 11e"/>
</dbReference>
<comment type="subcellular location">
    <subcellularLocation>
        <location evidence="1">Cell membrane</location>
        <topology evidence="1">Single-pass type I membrane protein</topology>
    </subcellularLocation>
</comment>
<keyword evidence="8 11" id="KW-1133">Transmembrane helix</keyword>
<dbReference type="Pfam" id="PF00560">
    <property type="entry name" value="LRR_1"/>
    <property type="match status" value="2"/>
</dbReference>
<keyword evidence="3" id="KW-1003">Cell membrane</keyword>
<dbReference type="PRINTS" id="PR00019">
    <property type="entry name" value="LEURICHRPT"/>
</dbReference>
<dbReference type="InterPro" id="IPR001611">
    <property type="entry name" value="Leu-rich_rpt"/>
</dbReference>
<evidence type="ECO:0000256" key="4">
    <source>
        <dbReference type="ARBA" id="ARBA00022614"/>
    </source>
</evidence>
<dbReference type="InterPro" id="IPR055414">
    <property type="entry name" value="LRR_R13L4/SHOC2-like"/>
</dbReference>
<evidence type="ECO:0000259" key="13">
    <source>
        <dbReference type="Pfam" id="PF08263"/>
    </source>
</evidence>
<feature type="transmembrane region" description="Helical" evidence="11">
    <location>
        <begin position="921"/>
        <end position="943"/>
    </location>
</feature>
<dbReference type="InterPro" id="IPR003591">
    <property type="entry name" value="Leu-rich_rpt_typical-subtyp"/>
</dbReference>
<evidence type="ECO:0000256" key="11">
    <source>
        <dbReference type="SAM" id="Phobius"/>
    </source>
</evidence>
<dbReference type="InterPro" id="IPR032675">
    <property type="entry name" value="LRR_dom_sf"/>
</dbReference>
<evidence type="ECO:0000256" key="5">
    <source>
        <dbReference type="ARBA" id="ARBA00022692"/>
    </source>
</evidence>
<feature type="domain" description="Disease resistance R13L4/SHOC-2-like LRR" evidence="14">
    <location>
        <begin position="307"/>
        <end position="504"/>
    </location>
</feature>
<evidence type="ECO:0000313" key="15">
    <source>
        <dbReference type="Proteomes" id="UP001652660"/>
    </source>
</evidence>
<dbReference type="Pfam" id="PF23598">
    <property type="entry name" value="LRR_14"/>
    <property type="match status" value="2"/>
</dbReference>
<keyword evidence="15" id="KW-1185">Reference proteome</keyword>
<dbReference type="Gene3D" id="3.80.10.10">
    <property type="entry name" value="Ribonuclease Inhibitor"/>
    <property type="match status" value="4"/>
</dbReference>
<dbReference type="Pfam" id="PF13855">
    <property type="entry name" value="LRR_8"/>
    <property type="match status" value="1"/>
</dbReference>
<reference evidence="16" key="1">
    <citation type="submission" date="2025-08" db="UniProtKB">
        <authorList>
            <consortium name="RefSeq"/>
        </authorList>
    </citation>
    <scope>IDENTIFICATION</scope>
    <source>
        <tissue evidence="16">Leaves</tissue>
    </source>
</reference>
<name>A0ABM4W8X2_COFAR</name>
<keyword evidence="5 11" id="KW-0812">Transmembrane</keyword>
<keyword evidence="6 12" id="KW-0732">Signal</keyword>
<accession>A0ABM4W8X2</accession>
<evidence type="ECO:0000256" key="6">
    <source>
        <dbReference type="ARBA" id="ARBA00022729"/>
    </source>
</evidence>
<keyword evidence="9 11" id="KW-0472">Membrane</keyword>
<dbReference type="PROSITE" id="PS51450">
    <property type="entry name" value="LRR"/>
    <property type="match status" value="2"/>
</dbReference>
<feature type="domain" description="Disease resistance R13L4/SHOC-2-like LRR" evidence="14">
    <location>
        <begin position="593"/>
        <end position="727"/>
    </location>
</feature>
<keyword evidence="10" id="KW-0325">Glycoprotein</keyword>
<dbReference type="PANTHER" id="PTHR48063">
    <property type="entry name" value="LRR RECEPTOR-LIKE KINASE"/>
    <property type="match status" value="1"/>
</dbReference>
<dbReference type="RefSeq" id="XP_071928230.1">
    <property type="nucleotide sequence ID" value="XM_072072129.1"/>
</dbReference>
<dbReference type="SUPFAM" id="SSF52058">
    <property type="entry name" value="L domain-like"/>
    <property type="match status" value="2"/>
</dbReference>
<evidence type="ECO:0000256" key="8">
    <source>
        <dbReference type="ARBA" id="ARBA00022989"/>
    </source>
</evidence>
<organism evidence="15 16">
    <name type="scientific">Coffea arabica</name>
    <name type="common">Arabian coffee</name>
    <dbReference type="NCBI Taxonomy" id="13443"/>
    <lineage>
        <taxon>Eukaryota</taxon>
        <taxon>Viridiplantae</taxon>
        <taxon>Streptophyta</taxon>
        <taxon>Embryophyta</taxon>
        <taxon>Tracheophyta</taxon>
        <taxon>Spermatophyta</taxon>
        <taxon>Magnoliopsida</taxon>
        <taxon>eudicotyledons</taxon>
        <taxon>Gunneridae</taxon>
        <taxon>Pentapetalae</taxon>
        <taxon>asterids</taxon>
        <taxon>lamiids</taxon>
        <taxon>Gentianales</taxon>
        <taxon>Rubiaceae</taxon>
        <taxon>Ixoroideae</taxon>
        <taxon>Gardenieae complex</taxon>
        <taxon>Bertiereae - Coffeeae clade</taxon>
        <taxon>Coffeeae</taxon>
        <taxon>Coffea</taxon>
    </lineage>
</organism>